<evidence type="ECO:0000256" key="6">
    <source>
        <dbReference type="ARBA" id="ARBA00023251"/>
    </source>
</evidence>
<dbReference type="InterPro" id="IPR050763">
    <property type="entry name" value="ABC_transporter_ATP-binding"/>
</dbReference>
<dbReference type="InterPro" id="IPR027417">
    <property type="entry name" value="P-loop_NTPase"/>
</dbReference>
<protein>
    <submittedName>
        <fullName evidence="9">ABC-2 type transport system ATP-binding protein</fullName>
    </submittedName>
</protein>
<dbReference type="Pfam" id="PF00005">
    <property type="entry name" value="ABC_tran"/>
    <property type="match status" value="1"/>
</dbReference>
<dbReference type="SUPFAM" id="SSF52540">
    <property type="entry name" value="P-loop containing nucleoside triphosphate hydrolases"/>
    <property type="match status" value="1"/>
</dbReference>
<name>A0A1I5CU14_PSUAM</name>
<dbReference type="GO" id="GO:0005886">
    <property type="term" value="C:plasma membrane"/>
    <property type="evidence" value="ECO:0007669"/>
    <property type="project" value="UniProtKB-SubCell"/>
</dbReference>
<evidence type="ECO:0000313" key="9">
    <source>
        <dbReference type="EMBL" id="SFN90417.1"/>
    </source>
</evidence>
<dbReference type="PANTHER" id="PTHR42711:SF5">
    <property type="entry name" value="ABC TRANSPORTER ATP-BINDING PROTEIN NATA"/>
    <property type="match status" value="1"/>
</dbReference>
<evidence type="ECO:0000256" key="7">
    <source>
        <dbReference type="SAM" id="MobiDB-lite"/>
    </source>
</evidence>
<keyword evidence="3" id="KW-0813">Transport</keyword>
<proteinExistence type="inferred from homology"/>
<evidence type="ECO:0000256" key="4">
    <source>
        <dbReference type="ARBA" id="ARBA00022741"/>
    </source>
</evidence>
<dbReference type="GO" id="GO:0016887">
    <property type="term" value="F:ATP hydrolysis activity"/>
    <property type="evidence" value="ECO:0007669"/>
    <property type="project" value="InterPro"/>
</dbReference>
<feature type="domain" description="ABC transporter" evidence="8">
    <location>
        <begin position="2"/>
        <end position="237"/>
    </location>
</feature>
<dbReference type="Gene3D" id="3.40.50.300">
    <property type="entry name" value="P-loop containing nucleotide triphosphate hydrolases"/>
    <property type="match status" value="1"/>
</dbReference>
<dbReference type="Proteomes" id="UP000199614">
    <property type="component" value="Unassembled WGS sequence"/>
</dbReference>
<dbReference type="SMART" id="SM00382">
    <property type="entry name" value="AAA"/>
    <property type="match status" value="1"/>
</dbReference>
<dbReference type="GO" id="GO:0005524">
    <property type="term" value="F:ATP binding"/>
    <property type="evidence" value="ECO:0007669"/>
    <property type="project" value="UniProtKB-KW"/>
</dbReference>
<sequence>MIHTEALTRHFRVGNETVEAVRGIDLDVAAGELVAFLGPNGAGKSTTLRMLTSLLPPSSGRAEVAGLDVAAHPAEVRRRIGYIGQKDGAGHNYRVRDELLLQGRFYGLSRAEAAANTERLLHTLDLGRLGMRKVSTLSGGQKRRLDIALGLVHSPRLLFLDEPSTGMDPQNRANLWEHILRIRAEHGTTIVLTTHYLDEADAMAERVVIIDHGLVIADDTAERLKAERAGDRLTVTVAAADVPAARAVLARVGAAVPAGAVAAGATDDDSRGGPEPDGPDPSRAEREIEEHAAPDGRALTIGVAAAAHALPPLLGELRDAGIEVLAAESRRPTLDDVFLHLTGRSLREGEA</sequence>
<dbReference type="InterPro" id="IPR003593">
    <property type="entry name" value="AAA+_ATPase"/>
</dbReference>
<organism evidence="9 10">
    <name type="scientific">Pseudonocardia ammonioxydans</name>
    <dbReference type="NCBI Taxonomy" id="260086"/>
    <lineage>
        <taxon>Bacteria</taxon>
        <taxon>Bacillati</taxon>
        <taxon>Actinomycetota</taxon>
        <taxon>Actinomycetes</taxon>
        <taxon>Pseudonocardiales</taxon>
        <taxon>Pseudonocardiaceae</taxon>
        <taxon>Pseudonocardia</taxon>
    </lineage>
</organism>
<reference evidence="9 10" key="1">
    <citation type="submission" date="2016-10" db="EMBL/GenBank/DDBJ databases">
        <authorList>
            <person name="de Groot N.N."/>
        </authorList>
    </citation>
    <scope>NUCLEOTIDE SEQUENCE [LARGE SCALE GENOMIC DNA]</scope>
    <source>
        <strain evidence="9 10">CGMCC 4.1877</strain>
    </source>
</reference>
<evidence type="ECO:0000256" key="5">
    <source>
        <dbReference type="ARBA" id="ARBA00022840"/>
    </source>
</evidence>
<dbReference type="InterPro" id="IPR003439">
    <property type="entry name" value="ABC_transporter-like_ATP-bd"/>
</dbReference>
<dbReference type="RefSeq" id="WP_093347769.1">
    <property type="nucleotide sequence ID" value="NZ_FOUY01000024.1"/>
</dbReference>
<keyword evidence="4" id="KW-0547">Nucleotide-binding</keyword>
<dbReference type="PROSITE" id="PS00211">
    <property type="entry name" value="ABC_TRANSPORTER_1"/>
    <property type="match status" value="1"/>
</dbReference>
<dbReference type="InterPro" id="IPR017871">
    <property type="entry name" value="ABC_transporter-like_CS"/>
</dbReference>
<keyword evidence="10" id="KW-1185">Reference proteome</keyword>
<feature type="compositionally biased region" description="Basic and acidic residues" evidence="7">
    <location>
        <begin position="268"/>
        <end position="285"/>
    </location>
</feature>
<evidence type="ECO:0000256" key="3">
    <source>
        <dbReference type="ARBA" id="ARBA00022448"/>
    </source>
</evidence>
<keyword evidence="6" id="KW-0046">Antibiotic resistance</keyword>
<dbReference type="PROSITE" id="PS50893">
    <property type="entry name" value="ABC_TRANSPORTER_2"/>
    <property type="match status" value="1"/>
</dbReference>
<evidence type="ECO:0000256" key="1">
    <source>
        <dbReference type="ARBA" id="ARBA00004202"/>
    </source>
</evidence>
<dbReference type="PANTHER" id="PTHR42711">
    <property type="entry name" value="ABC TRANSPORTER ATP-BINDING PROTEIN"/>
    <property type="match status" value="1"/>
</dbReference>
<comment type="subcellular location">
    <subcellularLocation>
        <location evidence="1">Cell membrane</location>
        <topology evidence="1">Peripheral membrane protein</topology>
    </subcellularLocation>
</comment>
<feature type="region of interest" description="Disordered" evidence="7">
    <location>
        <begin position="261"/>
        <end position="285"/>
    </location>
</feature>
<dbReference type="GO" id="GO:0046677">
    <property type="term" value="P:response to antibiotic"/>
    <property type="evidence" value="ECO:0007669"/>
    <property type="project" value="UniProtKB-KW"/>
</dbReference>
<accession>A0A1I5CU14</accession>
<comment type="similarity">
    <text evidence="2">Belongs to the ABC transporter superfamily.</text>
</comment>
<evidence type="ECO:0000256" key="2">
    <source>
        <dbReference type="ARBA" id="ARBA00005417"/>
    </source>
</evidence>
<evidence type="ECO:0000313" key="10">
    <source>
        <dbReference type="Proteomes" id="UP000199614"/>
    </source>
</evidence>
<gene>
    <name evidence="9" type="ORF">SAMN05216207_102414</name>
</gene>
<dbReference type="OrthoDB" id="9804819at2"/>
<dbReference type="AlphaFoldDB" id="A0A1I5CU14"/>
<keyword evidence="5 9" id="KW-0067">ATP-binding</keyword>
<dbReference type="EMBL" id="FOUY01000024">
    <property type="protein sequence ID" value="SFN90417.1"/>
    <property type="molecule type" value="Genomic_DNA"/>
</dbReference>
<evidence type="ECO:0000259" key="8">
    <source>
        <dbReference type="PROSITE" id="PS50893"/>
    </source>
</evidence>
<dbReference type="STRING" id="260086.SAMN05216207_102414"/>